<feature type="region of interest" description="Disordered" evidence="1">
    <location>
        <begin position="43"/>
        <end position="87"/>
    </location>
</feature>
<feature type="region of interest" description="Disordered" evidence="1">
    <location>
        <begin position="154"/>
        <end position="199"/>
    </location>
</feature>
<dbReference type="RefSeq" id="WP_007780447.1">
    <property type="nucleotide sequence ID" value="NZ_CM001441.1"/>
</dbReference>
<keyword evidence="3" id="KW-1185">Reference proteome</keyword>
<dbReference type="HOGENOM" id="CLU_112809_0_1_9"/>
<gene>
    <name evidence="2" type="ORF">DesyoDRAFT_1108</name>
</gene>
<evidence type="ECO:0000313" key="3">
    <source>
        <dbReference type="Proteomes" id="UP000005104"/>
    </source>
</evidence>
<dbReference type="EMBL" id="CM001441">
    <property type="protein sequence ID" value="EHQ88278.1"/>
    <property type="molecule type" value="Genomic_DNA"/>
</dbReference>
<reference evidence="2 3" key="1">
    <citation type="submission" date="2011-11" db="EMBL/GenBank/DDBJ databases">
        <title>The Noncontiguous Finished genome of Desulfosporosinus youngiae DSM 17734.</title>
        <authorList>
            <consortium name="US DOE Joint Genome Institute (JGI-PGF)"/>
            <person name="Lucas S."/>
            <person name="Han J."/>
            <person name="Lapidus A."/>
            <person name="Cheng J.-F."/>
            <person name="Goodwin L."/>
            <person name="Pitluck S."/>
            <person name="Peters L."/>
            <person name="Ovchinnikova G."/>
            <person name="Lu M."/>
            <person name="Land M.L."/>
            <person name="Hauser L."/>
            <person name="Pester M."/>
            <person name="Spring S."/>
            <person name="Ollivier B."/>
            <person name="Rattei T."/>
            <person name="Klenk H.-P."/>
            <person name="Wagner M."/>
            <person name="Loy A."/>
            <person name="Woyke T.J."/>
        </authorList>
    </citation>
    <scope>NUCLEOTIDE SEQUENCE [LARGE SCALE GENOMIC DNA]</scope>
    <source>
        <strain evidence="2 3">DSM 17734</strain>
    </source>
</reference>
<feature type="compositionally biased region" description="Basic and acidic residues" evidence="1">
    <location>
        <begin position="43"/>
        <end position="69"/>
    </location>
</feature>
<dbReference type="Pfam" id="PF06810">
    <property type="entry name" value="Phage_scaffold"/>
    <property type="match status" value="1"/>
</dbReference>
<dbReference type="InterPro" id="IPR009636">
    <property type="entry name" value="SCAF"/>
</dbReference>
<protein>
    <submittedName>
        <fullName evidence="2">Phage minor structural protein</fullName>
    </submittedName>
</protein>
<evidence type="ECO:0000256" key="1">
    <source>
        <dbReference type="SAM" id="MobiDB-lite"/>
    </source>
</evidence>
<proteinExistence type="predicted"/>
<sequence>MTKEQFVALGLSEEQAEKAAQASQEELKGYIPKVRFDEVNEAKKKSEEALKERDGQLADLKKSAGDNETLKGQIEQLQKDNKKKEEEYQAKLRDMSISTAIKLSVAGDAHDPDLISTLLDKTKIEVNEDGAIKSGLDDQLKALRESKAFLFVEKKDPADPQFKGAQPHESKRHKSGDGQVNPWKKETFNLTEQGRLLRDNPDLAKQLQAIAKQ</sequence>
<dbReference type="AlphaFoldDB" id="H5Y2L5"/>
<organism evidence="2 3">
    <name type="scientific">Desulfosporosinus youngiae DSM 17734</name>
    <dbReference type="NCBI Taxonomy" id="768710"/>
    <lineage>
        <taxon>Bacteria</taxon>
        <taxon>Bacillati</taxon>
        <taxon>Bacillota</taxon>
        <taxon>Clostridia</taxon>
        <taxon>Eubacteriales</taxon>
        <taxon>Desulfitobacteriaceae</taxon>
        <taxon>Desulfosporosinus</taxon>
    </lineage>
</organism>
<evidence type="ECO:0000313" key="2">
    <source>
        <dbReference type="EMBL" id="EHQ88278.1"/>
    </source>
</evidence>
<accession>H5Y2L5</accession>
<dbReference type="eggNOG" id="ENOG5032H0P">
    <property type="taxonomic scope" value="Bacteria"/>
</dbReference>
<name>H5Y2L5_9FIRM</name>
<dbReference type="STRING" id="768710.DesyoDRAFT_1108"/>
<dbReference type="OrthoDB" id="2365850at2"/>
<feature type="compositionally biased region" description="Basic and acidic residues" evidence="1">
    <location>
        <begin position="77"/>
        <end position="87"/>
    </location>
</feature>
<dbReference type="Proteomes" id="UP000005104">
    <property type="component" value="Chromosome"/>
</dbReference>